<keyword evidence="2" id="KW-0808">Transferase</keyword>
<dbReference type="RefSeq" id="WP_139373964.1">
    <property type="nucleotide sequence ID" value="NZ_FUWJ01000005.1"/>
</dbReference>
<accession>A0A1T4RGW9</accession>
<gene>
    <name evidence="7" type="ORF">SAMN02745126_03783</name>
</gene>
<dbReference type="SUPFAM" id="SSF52540">
    <property type="entry name" value="P-loop containing nucleoside triphosphate hydrolases"/>
    <property type="match status" value="1"/>
</dbReference>
<dbReference type="STRING" id="225324.SAMN02745126_03783"/>
<evidence type="ECO:0000256" key="4">
    <source>
        <dbReference type="ARBA" id="ARBA00023310"/>
    </source>
</evidence>
<reference evidence="8" key="1">
    <citation type="submission" date="2017-02" db="EMBL/GenBank/DDBJ databases">
        <authorList>
            <person name="Varghese N."/>
            <person name="Submissions S."/>
        </authorList>
    </citation>
    <scope>NUCLEOTIDE SEQUENCE [LARGE SCALE GENOMIC DNA]</scope>
    <source>
        <strain evidence="8">ATCC 27094</strain>
    </source>
</reference>
<dbReference type="Pfam" id="PF03976">
    <property type="entry name" value="PPK2"/>
    <property type="match status" value="1"/>
</dbReference>
<protein>
    <submittedName>
        <fullName evidence="7">Polyphosphate kinase 2, PPK2 family</fullName>
    </submittedName>
</protein>
<dbReference type="OrthoDB" id="9775224at2"/>
<dbReference type="EMBL" id="FUWJ01000005">
    <property type="protein sequence ID" value="SKA15280.1"/>
    <property type="molecule type" value="Genomic_DNA"/>
</dbReference>
<sequence>MGKWPILDRLEMNEHPVDEETYERKLKKLQNRLLDLQVHHMRTGGRVIIGIDGWDAAGKGGAIQRLIFGLEPRSTHVWRIGAPTPTEQGRHYLWRFWERLPAPGNWSIFDRTWYGRVLVERIEGLCDPAAWKRAYREINEFERQLTDDGVRIVKLLFHVSEEEQKHRMIERLDKPHKRHKLGVEDFRNIAKRKQYLEAYKDMLDKTDTDYAPWHVIASDNKRQARLACLAIVADAIGQGVKITENTLDPRIAEAAYKLWGWKPADKRKARDRK</sequence>
<dbReference type="InterPro" id="IPR027417">
    <property type="entry name" value="P-loop_NTPase"/>
</dbReference>
<dbReference type="PANTHER" id="PTHR34383:SF3">
    <property type="entry name" value="POLYPHOSPHATE:AMP PHOSPHOTRANSFERASE"/>
    <property type="match status" value="1"/>
</dbReference>
<comment type="catalytic activity">
    <reaction evidence="5">
        <text>[phosphate](n) + ATP = [phosphate](n+1) + ADP</text>
        <dbReference type="Rhea" id="RHEA:19573"/>
        <dbReference type="Rhea" id="RHEA-COMP:9859"/>
        <dbReference type="Rhea" id="RHEA-COMP:14280"/>
        <dbReference type="ChEBI" id="CHEBI:16838"/>
        <dbReference type="ChEBI" id="CHEBI:30616"/>
        <dbReference type="ChEBI" id="CHEBI:456216"/>
    </reaction>
    <physiologicalReaction direction="right-to-left" evidence="5">
        <dbReference type="Rhea" id="RHEA:19575"/>
    </physiologicalReaction>
</comment>
<dbReference type="Gene3D" id="3.40.50.300">
    <property type="entry name" value="P-loop containing nucleotide triphosphate hydrolases"/>
    <property type="match status" value="1"/>
</dbReference>
<proteinExistence type="inferred from homology"/>
<evidence type="ECO:0000256" key="5">
    <source>
        <dbReference type="ARBA" id="ARBA00024500"/>
    </source>
</evidence>
<keyword evidence="4" id="KW-0066">ATP synthesis</keyword>
<evidence type="ECO:0000256" key="1">
    <source>
        <dbReference type="ARBA" id="ARBA00009924"/>
    </source>
</evidence>
<organism evidence="7 8">
    <name type="scientific">Enhydrobacter aerosaccus</name>
    <dbReference type="NCBI Taxonomy" id="225324"/>
    <lineage>
        <taxon>Bacteria</taxon>
        <taxon>Pseudomonadati</taxon>
        <taxon>Pseudomonadota</taxon>
        <taxon>Alphaproteobacteria</taxon>
        <taxon>Hyphomicrobiales</taxon>
        <taxon>Enhydrobacter</taxon>
    </lineage>
</organism>
<dbReference type="InterPro" id="IPR022488">
    <property type="entry name" value="PPK2-related"/>
</dbReference>
<name>A0A1T4RGW9_9HYPH</name>
<evidence type="ECO:0000256" key="2">
    <source>
        <dbReference type="ARBA" id="ARBA00022679"/>
    </source>
</evidence>
<dbReference type="Proteomes" id="UP000190092">
    <property type="component" value="Unassembled WGS sequence"/>
</dbReference>
<dbReference type="GO" id="GO:0008976">
    <property type="term" value="F:polyphosphate kinase activity"/>
    <property type="evidence" value="ECO:0007669"/>
    <property type="project" value="InterPro"/>
</dbReference>
<comment type="similarity">
    <text evidence="1">Belongs to the polyphosphate kinase 2 (PPK2) family. Class I subfamily.</text>
</comment>
<dbReference type="AlphaFoldDB" id="A0A1T4RGW9"/>
<feature type="domain" description="Polyphosphate kinase-2-related" evidence="6">
    <location>
        <begin position="18"/>
        <end position="237"/>
    </location>
</feature>
<evidence type="ECO:0000256" key="3">
    <source>
        <dbReference type="ARBA" id="ARBA00022777"/>
    </source>
</evidence>
<dbReference type="PIRSF" id="PIRSF028756">
    <property type="entry name" value="PPK2_prd"/>
    <property type="match status" value="1"/>
</dbReference>
<dbReference type="PANTHER" id="PTHR34383">
    <property type="entry name" value="POLYPHOSPHATE:AMP PHOSPHOTRANSFERASE-RELATED"/>
    <property type="match status" value="1"/>
</dbReference>
<keyword evidence="3 7" id="KW-0418">Kinase</keyword>
<evidence type="ECO:0000313" key="8">
    <source>
        <dbReference type="Proteomes" id="UP000190092"/>
    </source>
</evidence>
<keyword evidence="8" id="KW-1185">Reference proteome</keyword>
<evidence type="ECO:0000259" key="6">
    <source>
        <dbReference type="Pfam" id="PF03976"/>
    </source>
</evidence>
<dbReference type="GO" id="GO:0006754">
    <property type="term" value="P:ATP biosynthetic process"/>
    <property type="evidence" value="ECO:0007669"/>
    <property type="project" value="UniProtKB-KW"/>
</dbReference>
<dbReference type="InterPro" id="IPR016898">
    <property type="entry name" value="Polyphosphate_phosphotransfera"/>
</dbReference>
<evidence type="ECO:0000313" key="7">
    <source>
        <dbReference type="EMBL" id="SKA15280.1"/>
    </source>
</evidence>